<evidence type="ECO:0000313" key="2">
    <source>
        <dbReference type="Proteomes" id="UP000054359"/>
    </source>
</evidence>
<dbReference type="GO" id="GO:0005819">
    <property type="term" value="C:spindle"/>
    <property type="evidence" value="ECO:0007669"/>
    <property type="project" value="TreeGrafter"/>
</dbReference>
<reference evidence="1 2" key="1">
    <citation type="submission" date="2013-11" db="EMBL/GenBank/DDBJ databases">
        <title>Genome sequencing of Stegodyphus mimosarum.</title>
        <authorList>
            <person name="Bechsgaard J."/>
        </authorList>
    </citation>
    <scope>NUCLEOTIDE SEQUENCE [LARGE SCALE GENOMIC DNA]</scope>
</reference>
<dbReference type="GO" id="GO:0061172">
    <property type="term" value="P:regulation of establishment of bipolar cell polarity"/>
    <property type="evidence" value="ECO:0007669"/>
    <property type="project" value="TreeGrafter"/>
</dbReference>
<dbReference type="PANTHER" id="PTHR21437:SF1">
    <property type="entry name" value="WIDE AWAKE"/>
    <property type="match status" value="1"/>
</dbReference>
<protein>
    <submittedName>
        <fullName evidence="1">Ankyrin repeat and fibronectin type-III domain-containing protein 1</fullName>
    </submittedName>
</protein>
<name>A0A087TLR5_STEMI</name>
<proteinExistence type="predicted"/>
<evidence type="ECO:0000313" key="1">
    <source>
        <dbReference type="EMBL" id="KFM66054.1"/>
    </source>
</evidence>
<keyword evidence="2" id="KW-1185">Reference proteome</keyword>
<dbReference type="InterPro" id="IPR039269">
    <property type="entry name" value="ANKFN1"/>
</dbReference>
<dbReference type="OrthoDB" id="6413164at2759"/>
<accession>A0A087TLR5</accession>
<gene>
    <name evidence="1" type="ORF">X975_01949</name>
</gene>
<dbReference type="STRING" id="407821.A0A087TLR5"/>
<dbReference type="GO" id="GO:0000132">
    <property type="term" value="P:establishment of mitotic spindle orientation"/>
    <property type="evidence" value="ECO:0007669"/>
    <property type="project" value="TreeGrafter"/>
</dbReference>
<organism evidence="1 2">
    <name type="scientific">Stegodyphus mimosarum</name>
    <name type="common">African social velvet spider</name>
    <dbReference type="NCBI Taxonomy" id="407821"/>
    <lineage>
        <taxon>Eukaryota</taxon>
        <taxon>Metazoa</taxon>
        <taxon>Ecdysozoa</taxon>
        <taxon>Arthropoda</taxon>
        <taxon>Chelicerata</taxon>
        <taxon>Arachnida</taxon>
        <taxon>Araneae</taxon>
        <taxon>Araneomorphae</taxon>
        <taxon>Entelegynae</taxon>
        <taxon>Eresoidea</taxon>
        <taxon>Eresidae</taxon>
        <taxon>Stegodyphus</taxon>
    </lineage>
</organism>
<dbReference type="Proteomes" id="UP000054359">
    <property type="component" value="Unassembled WGS sequence"/>
</dbReference>
<sequence length="194" mass="22289">MDVDGKKSRSLGRLCQLDCVFHQIIFSRPPCSSEIKDLVFTHTLETPQQQRRQVRKSIKNLFTPTPKFQKTMKRGVYLACLMYTDHRVLVTTEDTLPVMEVDETCPSCLNNDFHWLMKVACTWEDAKALRMEMEKTPSSSAIHFRSKLLQAAEMMQAALGVQDLGQFYYRPIKDSDDTTVLCTVKYVPDAKTVN</sequence>
<feature type="non-terminal residue" evidence="1">
    <location>
        <position position="194"/>
    </location>
</feature>
<dbReference type="PANTHER" id="PTHR21437">
    <property type="entry name" value="WIDE AWAKE"/>
    <property type="match status" value="1"/>
</dbReference>
<dbReference type="AlphaFoldDB" id="A0A087TLR5"/>
<dbReference type="EMBL" id="KK115792">
    <property type="protein sequence ID" value="KFM66054.1"/>
    <property type="molecule type" value="Genomic_DNA"/>
</dbReference>
<dbReference type="OMA" id="WTNISKL"/>